<keyword evidence="2" id="KW-1185">Reference proteome</keyword>
<dbReference type="KEGG" id="vg:28802521"/>
<dbReference type="Proteomes" id="UP000203989">
    <property type="component" value="Segment"/>
</dbReference>
<reference evidence="1 2" key="1">
    <citation type="journal article" date="2016" name="Front. Microbiol.">
        <title>Characterization of Novel Bacteriophages for Biocontrol of Bacterial Blight in Leek Caused by Pseudomonas syringae pv. porri.</title>
        <authorList>
            <person name="Rombouts S."/>
            <person name="Lavigne R."/>
        </authorList>
    </citation>
    <scope>NUCLEOTIDE SEQUENCE [LARGE SCALE GENOMIC DNA]</scope>
</reference>
<dbReference type="GeneID" id="28802521"/>
<name>A0A142IDS0_9CAUD</name>
<sequence length="57" mass="6403">MQHTFISQLKIKLESEAGITFSKVDTLRWVSYDGDIEIVFARTLGQCVAQTAKELGE</sequence>
<evidence type="ECO:0000313" key="2">
    <source>
        <dbReference type="Proteomes" id="UP000203989"/>
    </source>
</evidence>
<dbReference type="EMBL" id="KU130126">
    <property type="protein sequence ID" value="AMR57375.1"/>
    <property type="molecule type" value="Genomic_DNA"/>
</dbReference>
<proteinExistence type="predicted"/>
<gene>
    <name evidence="1" type="ORF">vB_PsyM_KIL1_0128</name>
</gene>
<organism evidence="1 2">
    <name type="scientific">Pseudomonas phage vB_PsyM_KIL1</name>
    <dbReference type="NCBI Taxonomy" id="1777065"/>
    <lineage>
        <taxon>Viruses</taxon>
        <taxon>Duplodnaviria</taxon>
        <taxon>Heunggongvirae</taxon>
        <taxon>Uroviricota</taxon>
        <taxon>Caudoviricetes</taxon>
        <taxon>Vandenendeviridae</taxon>
        <taxon>Gorskivirinae</taxon>
        <taxon>Flaumdravirus</taxon>
        <taxon>Flaumdravirus KIL4</taxon>
    </lineage>
</organism>
<protein>
    <submittedName>
        <fullName evidence="1">Uncharacterized protein</fullName>
    </submittedName>
</protein>
<dbReference type="RefSeq" id="YP_009276057.1">
    <property type="nucleotide sequence ID" value="NC_030934.1"/>
</dbReference>
<evidence type="ECO:0000313" key="1">
    <source>
        <dbReference type="EMBL" id="AMR57375.1"/>
    </source>
</evidence>
<accession>A0A142IDS0</accession>